<keyword evidence="3" id="KW-1185">Reference proteome</keyword>
<evidence type="ECO:0000313" key="3">
    <source>
        <dbReference type="Proteomes" id="UP001174909"/>
    </source>
</evidence>
<proteinExistence type="predicted"/>
<evidence type="ECO:0000313" key="2">
    <source>
        <dbReference type="EMBL" id="CAI8045548.1"/>
    </source>
</evidence>
<name>A0AA35X4X8_GEOBA</name>
<dbReference type="EMBL" id="CASHTH010003479">
    <property type="protein sequence ID" value="CAI8045548.1"/>
    <property type="molecule type" value="Genomic_DNA"/>
</dbReference>
<keyword evidence="1" id="KW-0472">Membrane</keyword>
<feature type="transmembrane region" description="Helical" evidence="1">
    <location>
        <begin position="62"/>
        <end position="81"/>
    </location>
</feature>
<protein>
    <submittedName>
        <fullName evidence="2">Uncharacterized protein</fullName>
    </submittedName>
</protein>
<feature type="transmembrane region" description="Helical" evidence="1">
    <location>
        <begin position="29"/>
        <end position="55"/>
    </location>
</feature>
<evidence type="ECO:0000256" key="1">
    <source>
        <dbReference type="SAM" id="Phobius"/>
    </source>
</evidence>
<feature type="non-terminal residue" evidence="2">
    <location>
        <position position="1"/>
    </location>
</feature>
<keyword evidence="1" id="KW-1133">Transmembrane helix</keyword>
<accession>A0AA35X4X8</accession>
<keyword evidence="1" id="KW-0812">Transmembrane</keyword>
<sequence length="91" mass="10376">MSACSWSKFSCANDCSCWSSNICCCSAYWYWHCWLVALTAAVCQIYSVLILVLLLFSKRVLLLFHLLFSIRLAGNILVGWVSKYCSASYRN</sequence>
<gene>
    <name evidence="2" type="ORF">GBAR_LOCUS25194</name>
</gene>
<reference evidence="2" key="1">
    <citation type="submission" date="2023-03" db="EMBL/GenBank/DDBJ databases">
        <authorList>
            <person name="Steffen K."/>
            <person name="Cardenas P."/>
        </authorList>
    </citation>
    <scope>NUCLEOTIDE SEQUENCE</scope>
</reference>
<dbReference type="Proteomes" id="UP001174909">
    <property type="component" value="Unassembled WGS sequence"/>
</dbReference>
<dbReference type="AlphaFoldDB" id="A0AA35X4X8"/>
<comment type="caution">
    <text evidence="2">The sequence shown here is derived from an EMBL/GenBank/DDBJ whole genome shotgun (WGS) entry which is preliminary data.</text>
</comment>
<organism evidence="2 3">
    <name type="scientific">Geodia barretti</name>
    <name type="common">Barrett's horny sponge</name>
    <dbReference type="NCBI Taxonomy" id="519541"/>
    <lineage>
        <taxon>Eukaryota</taxon>
        <taxon>Metazoa</taxon>
        <taxon>Porifera</taxon>
        <taxon>Demospongiae</taxon>
        <taxon>Heteroscleromorpha</taxon>
        <taxon>Tetractinellida</taxon>
        <taxon>Astrophorina</taxon>
        <taxon>Geodiidae</taxon>
        <taxon>Geodia</taxon>
    </lineage>
</organism>